<comment type="catalytic activity">
    <reaction evidence="7 8">
        <text>L-glutamate + acetyl-CoA = N-acetyl-L-glutamate + CoA + H(+)</text>
        <dbReference type="Rhea" id="RHEA:24292"/>
        <dbReference type="ChEBI" id="CHEBI:15378"/>
        <dbReference type="ChEBI" id="CHEBI:29985"/>
        <dbReference type="ChEBI" id="CHEBI:44337"/>
        <dbReference type="ChEBI" id="CHEBI:57287"/>
        <dbReference type="ChEBI" id="CHEBI:57288"/>
        <dbReference type="EC" id="2.3.1.1"/>
    </reaction>
</comment>
<dbReference type="PANTHER" id="PTHR30602:SF12">
    <property type="entry name" value="AMINO-ACID ACETYLTRANSFERASE NAGS1, CHLOROPLASTIC-RELATED"/>
    <property type="match status" value="1"/>
</dbReference>
<dbReference type="Gene3D" id="3.40.630.30">
    <property type="match status" value="1"/>
</dbReference>
<dbReference type="SUPFAM" id="SSF55729">
    <property type="entry name" value="Acyl-CoA N-acyltransferases (Nat)"/>
    <property type="match status" value="1"/>
</dbReference>
<dbReference type="CDD" id="cd04237">
    <property type="entry name" value="AAK_NAGS-ABP"/>
    <property type="match status" value="1"/>
</dbReference>
<comment type="miscellaneous">
    <text evidence="8">In bacteria which possess the bifunctional enzyme ornithine acetyltransferase/N-acetylglutamate synthase (ArgJ), ArgA fulfills an anaplerotic role.</text>
</comment>
<dbReference type="CDD" id="cd04301">
    <property type="entry name" value="NAT_SF"/>
    <property type="match status" value="1"/>
</dbReference>
<keyword evidence="3 8" id="KW-0055">Arginine biosynthesis</keyword>
<comment type="pathway">
    <text evidence="1 8">Amino-acid biosynthesis; L-arginine biosynthesis; N(2)-acetyl-L-ornithine from L-glutamate: step 1/4.</text>
</comment>
<dbReference type="SUPFAM" id="SSF53633">
    <property type="entry name" value="Carbamate kinase-like"/>
    <property type="match status" value="1"/>
</dbReference>
<evidence type="ECO:0000259" key="9">
    <source>
        <dbReference type="PROSITE" id="PS51186"/>
    </source>
</evidence>
<evidence type="ECO:0000256" key="5">
    <source>
        <dbReference type="ARBA" id="ARBA00022679"/>
    </source>
</evidence>
<reference evidence="10 11" key="1">
    <citation type="submission" date="2016-07" db="EMBL/GenBank/DDBJ databases">
        <title>Draft Genome Sequence of Methylophaga muralis Bur 1.</title>
        <authorList>
            <person name="Vasilenko O.V."/>
            <person name="Doronina N.V."/>
            <person name="Shmareva M.N."/>
            <person name="Tarlachkov S.V."/>
            <person name="Mustakhimov I."/>
            <person name="Trotsenko Y.A."/>
        </authorList>
    </citation>
    <scope>NUCLEOTIDE SEQUENCE [LARGE SCALE GENOMIC DNA]</scope>
    <source>
        <strain evidence="10 11">Bur 1</strain>
    </source>
</reference>
<sequence length="431" mass="47142">MNSSSQQPTDAHFATTTSWFRAAAPYIHAHSGATFVIAFDGETIAADNFDHLIHDLAILNSLDIRLVLVFGARPQIEAKCEKLDIAVKYHRGLRITDDASLQVARAVVGDLRIAIESKLSFGLPHTPMADSRIRCVSGNLVTARPAGIIDGIDLGHTGEVRRIDAEGIQQQLSNGNLVLLPPLGYSLTGEIFNLSAEAIATAVASRLQADKLIFIGQSNADLPREITLQQVKDYDHPSLNAAVTACEAGVCRVHLLDRSVDGALLQELFSRDGVGTLISATSFETTRQATIEDVGGILELLQPLEQSGVLVKRSRELLEREIEHFTVMERDGTVVACAALYPYPENNAAELACMAISPDYRHQGRGKQLLSMLEKQAKASGWTSLYVLTTQTAHWFIEHGFQPSAISELPMQKQALYNYQRNSSVFKKLLT</sequence>
<dbReference type="UniPathway" id="UPA00068">
    <property type="reaction ID" value="UER00106"/>
</dbReference>
<dbReference type="InterPro" id="IPR016181">
    <property type="entry name" value="Acyl_CoA_acyltransferase"/>
</dbReference>
<dbReference type="RefSeq" id="WP_069294661.1">
    <property type="nucleotide sequence ID" value="NZ_MCRI01000001.1"/>
</dbReference>
<dbReference type="InterPro" id="IPR001048">
    <property type="entry name" value="Asp/Glu/Uridylate_kinase"/>
</dbReference>
<dbReference type="EC" id="2.3.1.1" evidence="8"/>
<evidence type="ECO:0000256" key="2">
    <source>
        <dbReference type="ARBA" id="ARBA00009145"/>
    </source>
</evidence>
<dbReference type="InterPro" id="IPR010167">
    <property type="entry name" value="NH2A_AcTrfase"/>
</dbReference>
<dbReference type="PATRIC" id="fig|291169.3.peg.35"/>
<evidence type="ECO:0000256" key="4">
    <source>
        <dbReference type="ARBA" id="ARBA00022605"/>
    </source>
</evidence>
<accession>A0A1E3GVP1</accession>
<evidence type="ECO:0000256" key="8">
    <source>
        <dbReference type="HAMAP-Rule" id="MF_01105"/>
    </source>
</evidence>
<evidence type="ECO:0000256" key="3">
    <source>
        <dbReference type="ARBA" id="ARBA00022571"/>
    </source>
</evidence>
<dbReference type="Proteomes" id="UP000094379">
    <property type="component" value="Unassembled WGS sequence"/>
</dbReference>
<dbReference type="PIRSF" id="PIRSF000423">
    <property type="entry name" value="ArgA"/>
    <property type="match status" value="1"/>
</dbReference>
<dbReference type="InterPro" id="IPR033719">
    <property type="entry name" value="NAGS_kin"/>
</dbReference>
<dbReference type="Pfam" id="PF00583">
    <property type="entry name" value="Acetyltransf_1"/>
    <property type="match status" value="1"/>
</dbReference>
<organism evidence="10 11">
    <name type="scientific">Methylophaga muralis</name>
    <dbReference type="NCBI Taxonomy" id="291169"/>
    <lineage>
        <taxon>Bacteria</taxon>
        <taxon>Pseudomonadati</taxon>
        <taxon>Pseudomonadota</taxon>
        <taxon>Gammaproteobacteria</taxon>
        <taxon>Thiotrichales</taxon>
        <taxon>Piscirickettsiaceae</taxon>
        <taxon>Methylophaga</taxon>
    </lineage>
</organism>
<dbReference type="PANTHER" id="PTHR30602">
    <property type="entry name" value="AMINO-ACID ACETYLTRANSFERASE"/>
    <property type="match status" value="1"/>
</dbReference>
<keyword evidence="8" id="KW-0963">Cytoplasm</keyword>
<keyword evidence="11" id="KW-1185">Reference proteome</keyword>
<dbReference type="AlphaFoldDB" id="A0A1E3GVP1"/>
<evidence type="ECO:0000256" key="6">
    <source>
        <dbReference type="ARBA" id="ARBA00023315"/>
    </source>
</evidence>
<keyword evidence="5 8" id="KW-0808">Transferase</keyword>
<gene>
    <name evidence="8 10" type="primary">argA</name>
    <name evidence="10" type="ORF">A9E74_00036</name>
</gene>
<dbReference type="EMBL" id="MCRI01000001">
    <property type="protein sequence ID" value="ODN68064.1"/>
    <property type="molecule type" value="Genomic_DNA"/>
</dbReference>
<keyword evidence="6 8" id="KW-0012">Acyltransferase</keyword>
<comment type="caution">
    <text evidence="10">The sequence shown here is derived from an EMBL/GenBank/DDBJ whole genome shotgun (WGS) entry which is preliminary data.</text>
</comment>
<comment type="similarity">
    <text evidence="2 8">Belongs to the acetyltransferase family. ArgA subfamily.</text>
</comment>
<dbReference type="GO" id="GO:0005737">
    <property type="term" value="C:cytoplasm"/>
    <property type="evidence" value="ECO:0007669"/>
    <property type="project" value="UniProtKB-SubCell"/>
</dbReference>
<dbReference type="HAMAP" id="MF_01105">
    <property type="entry name" value="N_acetyl_glu_synth"/>
    <property type="match status" value="1"/>
</dbReference>
<dbReference type="GO" id="GO:0004042">
    <property type="term" value="F:L-glutamate N-acetyltransferase activity"/>
    <property type="evidence" value="ECO:0007669"/>
    <property type="project" value="UniProtKB-UniRule"/>
</dbReference>
<dbReference type="InterPro" id="IPR000182">
    <property type="entry name" value="GNAT_dom"/>
</dbReference>
<dbReference type="STRING" id="291169.A9E74_00036"/>
<comment type="subcellular location">
    <subcellularLocation>
        <location evidence="8">Cytoplasm</location>
    </subcellularLocation>
</comment>
<dbReference type="PROSITE" id="PS51186">
    <property type="entry name" value="GNAT"/>
    <property type="match status" value="1"/>
</dbReference>
<proteinExistence type="inferred from homology"/>
<evidence type="ECO:0000313" key="10">
    <source>
        <dbReference type="EMBL" id="ODN68064.1"/>
    </source>
</evidence>
<dbReference type="NCBIfam" id="TIGR01890">
    <property type="entry name" value="N-Ac-Glu-synth"/>
    <property type="match status" value="1"/>
</dbReference>
<dbReference type="NCBIfam" id="NF003641">
    <property type="entry name" value="PRK05279.1"/>
    <property type="match status" value="1"/>
</dbReference>
<evidence type="ECO:0000313" key="11">
    <source>
        <dbReference type="Proteomes" id="UP000094379"/>
    </source>
</evidence>
<dbReference type="GO" id="GO:0006526">
    <property type="term" value="P:L-arginine biosynthetic process"/>
    <property type="evidence" value="ECO:0007669"/>
    <property type="project" value="UniProtKB-UniRule"/>
</dbReference>
<feature type="domain" description="N-acetyltransferase" evidence="9">
    <location>
        <begin position="284"/>
        <end position="423"/>
    </location>
</feature>
<evidence type="ECO:0000256" key="1">
    <source>
        <dbReference type="ARBA" id="ARBA00004925"/>
    </source>
</evidence>
<dbReference type="Pfam" id="PF00696">
    <property type="entry name" value="AA_kinase"/>
    <property type="match status" value="1"/>
</dbReference>
<dbReference type="InterPro" id="IPR036393">
    <property type="entry name" value="AceGlu_kinase-like_sf"/>
</dbReference>
<dbReference type="Gene3D" id="3.40.1160.10">
    <property type="entry name" value="Acetylglutamate kinase-like"/>
    <property type="match status" value="1"/>
</dbReference>
<keyword evidence="4 8" id="KW-0028">Amino-acid biosynthesis</keyword>
<evidence type="ECO:0000256" key="7">
    <source>
        <dbReference type="ARBA" id="ARBA00048372"/>
    </source>
</evidence>
<protein>
    <recommendedName>
        <fullName evidence="8">Amino-acid acetyltransferase</fullName>
        <ecNumber evidence="8">2.3.1.1</ecNumber>
    </recommendedName>
    <alternativeName>
        <fullName evidence="8">N-acetylglutamate synthase</fullName>
        <shortName evidence="8">AGS</shortName>
        <shortName evidence="8">NAGS</shortName>
    </alternativeName>
</protein>
<name>A0A1E3GVP1_9GAMM</name>